<protein>
    <submittedName>
        <fullName evidence="4">NUDIX domain-containing protein</fullName>
    </submittedName>
</protein>
<dbReference type="Pfam" id="PF00293">
    <property type="entry name" value="NUDIX"/>
    <property type="match status" value="1"/>
</dbReference>
<reference evidence="4 5" key="1">
    <citation type="journal article" date="2018" name="Genome Biol. Evol.">
        <title>Complete Genome Sequence of Streptococcus ruminantium sp. nov. GUT-187T (=DSM 104980T =JCM 31869T), the Type Strain of S. ruminantium, and Comparison with Genome Sequences of Streptococcus suis Strains.</title>
        <authorList>
            <person name="Tohya M."/>
            <person name="Sekizaki T."/>
            <person name="Miyoshi-Akiyama T."/>
        </authorList>
    </citation>
    <scope>NUCLEOTIDE SEQUENCE [LARGE SCALE GENOMIC DNA]</scope>
    <source>
        <strain evidence="4 5">GUT187T</strain>
    </source>
</reference>
<evidence type="ECO:0000256" key="2">
    <source>
        <dbReference type="ARBA" id="ARBA00022801"/>
    </source>
</evidence>
<keyword evidence="2" id="KW-0378">Hydrolase</keyword>
<dbReference type="GO" id="GO:0016787">
    <property type="term" value="F:hydrolase activity"/>
    <property type="evidence" value="ECO:0007669"/>
    <property type="project" value="UniProtKB-KW"/>
</dbReference>
<proteinExistence type="predicted"/>
<evidence type="ECO:0000256" key="1">
    <source>
        <dbReference type="ARBA" id="ARBA00001946"/>
    </source>
</evidence>
<dbReference type="PANTHER" id="PTHR43046">
    <property type="entry name" value="GDP-MANNOSE MANNOSYL HYDROLASE"/>
    <property type="match status" value="1"/>
</dbReference>
<dbReference type="InterPro" id="IPR000086">
    <property type="entry name" value="NUDIX_hydrolase_dom"/>
</dbReference>
<gene>
    <name evidence="4" type="ORF">SR187_10005</name>
</gene>
<dbReference type="SUPFAM" id="SSF55811">
    <property type="entry name" value="Nudix"/>
    <property type="match status" value="1"/>
</dbReference>
<dbReference type="PROSITE" id="PS51462">
    <property type="entry name" value="NUDIX"/>
    <property type="match status" value="1"/>
</dbReference>
<name>A0A2Z5U1U5_9STRE</name>
<evidence type="ECO:0000313" key="4">
    <source>
        <dbReference type="EMBL" id="BBA93601.1"/>
    </source>
</evidence>
<evidence type="ECO:0000259" key="3">
    <source>
        <dbReference type="PROSITE" id="PS51462"/>
    </source>
</evidence>
<organism evidence="4 5">
    <name type="scientific">Streptococcus ruminantium</name>
    <dbReference type="NCBI Taxonomy" id="1917441"/>
    <lineage>
        <taxon>Bacteria</taxon>
        <taxon>Bacillati</taxon>
        <taxon>Bacillota</taxon>
        <taxon>Bacilli</taxon>
        <taxon>Lactobacillales</taxon>
        <taxon>Streptococcaceae</taxon>
        <taxon>Streptococcus</taxon>
    </lineage>
</organism>
<dbReference type="PROSITE" id="PS00893">
    <property type="entry name" value="NUDIX_BOX"/>
    <property type="match status" value="1"/>
</dbReference>
<dbReference type="Gene3D" id="3.90.79.10">
    <property type="entry name" value="Nucleoside Triphosphate Pyrophosphohydrolase"/>
    <property type="match status" value="1"/>
</dbReference>
<accession>A0A2Z5U1U5</accession>
<dbReference type="InterPro" id="IPR015797">
    <property type="entry name" value="NUDIX_hydrolase-like_dom_sf"/>
</dbReference>
<dbReference type="EMBL" id="AP018400">
    <property type="protein sequence ID" value="BBA93601.1"/>
    <property type="molecule type" value="Genomic_DNA"/>
</dbReference>
<evidence type="ECO:0000313" key="5">
    <source>
        <dbReference type="Proteomes" id="UP000269331"/>
    </source>
</evidence>
<dbReference type="Proteomes" id="UP000269331">
    <property type="component" value="Chromosome"/>
</dbReference>
<sequence>MGIVGFFVLQFSRVLAIFCDWGEKMDFRTKVDNQIFGVRATALLIKDGKIFLTKDSKGRYYTIGGAVEVNEVAADAVVREVKEELGVDSCVNRLAFVVENQFTHEGIDFHNIEFHFIVEPIGEIPEKMIEGQLKQTCEWIDLDNLVNLDVVPAFLTKELPNWNGQMKHITNVKEKIEHDLHIC</sequence>
<dbReference type="InterPro" id="IPR020084">
    <property type="entry name" value="NUDIX_hydrolase_CS"/>
</dbReference>
<dbReference type="CDD" id="cd04688">
    <property type="entry name" value="NUDIX_Hydrolase"/>
    <property type="match status" value="1"/>
</dbReference>
<comment type="cofactor">
    <cofactor evidence="1">
        <name>Mg(2+)</name>
        <dbReference type="ChEBI" id="CHEBI:18420"/>
    </cofactor>
</comment>
<dbReference type="AlphaFoldDB" id="A0A2Z5U1U5"/>
<feature type="domain" description="Nudix hydrolase" evidence="3">
    <location>
        <begin position="35"/>
        <end position="164"/>
    </location>
</feature>
<dbReference type="KEGG" id="srq:SR187_10005"/>
<dbReference type="PANTHER" id="PTHR43046:SF14">
    <property type="entry name" value="MUTT_NUDIX FAMILY PROTEIN"/>
    <property type="match status" value="1"/>
</dbReference>